<proteinExistence type="predicted"/>
<sequence>MASTGVTSHLPPVKSVMVYRNGDPFFSGRRFVLNQRQISTMDAFLNDITLSIGAPLAVRSLYTPRYGHRVTDLSDLQQGAQYVAAGFERFKKLDYLTSGLKKGPLCRAVEPAQAKALFRPNVSAKWRKAITLPCIIHVFRNGDILSPAMRLIIPHHMQKNPEQILSLISEKAMLRTGAVRRLCTLEGFTVTSTEELESGQSYVAVGTERFKKLPYVEILLNKATGNSADRHYTRDRGLQRRIEDSHSDSTLMNLPEREGRRVKSTGDEVERESSPQPVKRRGRRGEREENSVFFARPVRVRRHPPTNRPPPRAAIDEPSVFKASESRMRDKISLETPAPRNTRSLAWEVAEHGEPVPNPYEGEHGLSRSAGWLMAPPLECGEEETERTLLHVSLLP</sequence>
<evidence type="ECO:0000259" key="3">
    <source>
        <dbReference type="PROSITE" id="PS50309"/>
    </source>
</evidence>
<dbReference type="SMART" id="SM00537">
    <property type="entry name" value="DCX"/>
    <property type="match status" value="2"/>
</dbReference>
<feature type="region of interest" description="Disordered" evidence="2">
    <location>
        <begin position="228"/>
        <end position="329"/>
    </location>
</feature>
<name>A0A8C2JYU9_CYPCA</name>
<dbReference type="FunFam" id="3.10.20.230:FF:000011">
    <property type="entry name" value="Doublecortin domain containing 2B"/>
    <property type="match status" value="1"/>
</dbReference>
<evidence type="ECO:0000313" key="5">
    <source>
        <dbReference type="Proteomes" id="UP000694701"/>
    </source>
</evidence>
<dbReference type="PANTHER" id="PTHR23004:SF10">
    <property type="entry name" value="DOUBLECORTIN DOMAIN-CONTAINING PROTEIN 2B"/>
    <property type="match status" value="1"/>
</dbReference>
<feature type="domain" description="Doublecortin" evidence="3">
    <location>
        <begin position="134"/>
        <end position="216"/>
    </location>
</feature>
<dbReference type="GO" id="GO:0005815">
    <property type="term" value="C:microtubule organizing center"/>
    <property type="evidence" value="ECO:0007669"/>
    <property type="project" value="TreeGrafter"/>
</dbReference>
<reference evidence="4" key="1">
    <citation type="submission" date="2025-08" db="UniProtKB">
        <authorList>
            <consortium name="Ensembl"/>
        </authorList>
    </citation>
    <scope>IDENTIFICATION</scope>
</reference>
<dbReference type="GO" id="GO:0035556">
    <property type="term" value="P:intracellular signal transduction"/>
    <property type="evidence" value="ECO:0007669"/>
    <property type="project" value="InterPro"/>
</dbReference>
<dbReference type="AlphaFoldDB" id="A0A8C2JYU9"/>
<dbReference type="Proteomes" id="UP000694701">
    <property type="component" value="Unplaced"/>
</dbReference>
<evidence type="ECO:0000256" key="2">
    <source>
        <dbReference type="SAM" id="MobiDB-lite"/>
    </source>
</evidence>
<feature type="domain" description="Doublecortin" evidence="3">
    <location>
        <begin position="14"/>
        <end position="96"/>
    </location>
</feature>
<dbReference type="InterPro" id="IPR036572">
    <property type="entry name" value="Doublecortin_dom_sf"/>
</dbReference>
<feature type="compositionally biased region" description="Basic and acidic residues" evidence="2">
    <location>
        <begin position="255"/>
        <end position="273"/>
    </location>
</feature>
<dbReference type="SUPFAM" id="SSF89837">
    <property type="entry name" value="Doublecortin (DC)"/>
    <property type="match status" value="2"/>
</dbReference>
<keyword evidence="1" id="KW-0677">Repeat</keyword>
<protein>
    <submittedName>
        <fullName evidence="4">Doublecortin domain containing 2B</fullName>
    </submittedName>
</protein>
<evidence type="ECO:0000313" key="4">
    <source>
        <dbReference type="Ensembl" id="ENSCCRP00020100608.1"/>
    </source>
</evidence>
<dbReference type="InterPro" id="IPR003533">
    <property type="entry name" value="Doublecortin_dom"/>
</dbReference>
<organism evidence="4 5">
    <name type="scientific">Cyprinus carpio</name>
    <name type="common">Common carp</name>
    <dbReference type="NCBI Taxonomy" id="7962"/>
    <lineage>
        <taxon>Eukaryota</taxon>
        <taxon>Metazoa</taxon>
        <taxon>Chordata</taxon>
        <taxon>Craniata</taxon>
        <taxon>Vertebrata</taxon>
        <taxon>Euteleostomi</taxon>
        <taxon>Actinopterygii</taxon>
        <taxon>Neopterygii</taxon>
        <taxon>Teleostei</taxon>
        <taxon>Ostariophysi</taxon>
        <taxon>Cypriniformes</taxon>
        <taxon>Cyprinidae</taxon>
        <taxon>Cyprininae</taxon>
        <taxon>Cyprinus</taxon>
    </lineage>
</organism>
<accession>A0A8C2JYU9</accession>
<dbReference type="GO" id="GO:0005874">
    <property type="term" value="C:microtubule"/>
    <property type="evidence" value="ECO:0007669"/>
    <property type="project" value="TreeGrafter"/>
</dbReference>
<dbReference type="FunFam" id="3.10.20.230:FF:000004">
    <property type="entry name" value="Doublecortin domain containing 2"/>
    <property type="match status" value="1"/>
</dbReference>
<dbReference type="Pfam" id="PF03607">
    <property type="entry name" value="DCX"/>
    <property type="match status" value="2"/>
</dbReference>
<feature type="compositionally biased region" description="Basic and acidic residues" evidence="2">
    <location>
        <begin position="228"/>
        <end position="247"/>
    </location>
</feature>
<dbReference type="PROSITE" id="PS50309">
    <property type="entry name" value="DC"/>
    <property type="match status" value="2"/>
</dbReference>
<dbReference type="PANTHER" id="PTHR23004">
    <property type="entry name" value="DOUBLECORTIN DOMAIN CONTAINING 2"/>
    <property type="match status" value="1"/>
</dbReference>
<dbReference type="Gene3D" id="3.10.20.230">
    <property type="entry name" value="Doublecortin domain"/>
    <property type="match status" value="2"/>
</dbReference>
<dbReference type="Ensembl" id="ENSCCRT00020109998.1">
    <property type="protein sequence ID" value="ENSCCRP00020100608.1"/>
    <property type="gene ID" value="ENSCCRG00020046210.1"/>
</dbReference>
<evidence type="ECO:0000256" key="1">
    <source>
        <dbReference type="ARBA" id="ARBA00022737"/>
    </source>
</evidence>